<evidence type="ECO:0000313" key="2">
    <source>
        <dbReference type="EMBL" id="UWZ52176.1"/>
    </source>
</evidence>
<dbReference type="InterPro" id="IPR011042">
    <property type="entry name" value="6-blade_b-propeller_TolB-like"/>
</dbReference>
<dbReference type="OrthoDB" id="504981at2"/>
<keyword evidence="1" id="KW-0732">Signal</keyword>
<feature type="chain" id="PRO_5040464683" evidence="1">
    <location>
        <begin position="27"/>
        <end position="309"/>
    </location>
</feature>
<gene>
    <name evidence="2" type="ORF">Daura_36640</name>
</gene>
<dbReference type="EMBL" id="CP073767">
    <property type="protein sequence ID" value="UWZ52176.1"/>
    <property type="molecule type" value="Genomic_DNA"/>
</dbReference>
<dbReference type="Gene3D" id="2.120.10.30">
    <property type="entry name" value="TolB, C-terminal domain"/>
    <property type="match status" value="1"/>
</dbReference>
<dbReference type="KEGG" id="daur:Daura_36640"/>
<reference evidence="2" key="1">
    <citation type="submission" date="2021-04" db="EMBL/GenBank/DDBJ databases">
        <title>Dactylosporangium aurantiacum NRRL B-8018 full assembly.</title>
        <authorList>
            <person name="Hartkoorn R.C."/>
            <person name="Beaudoing E."/>
            <person name="Hot D."/>
        </authorList>
    </citation>
    <scope>NUCLEOTIDE SEQUENCE</scope>
    <source>
        <strain evidence="2">NRRL B-8018</strain>
    </source>
</reference>
<keyword evidence="3" id="KW-1185">Reference proteome</keyword>
<organism evidence="2 3">
    <name type="scientific">Dactylosporangium aurantiacum</name>
    <dbReference type="NCBI Taxonomy" id="35754"/>
    <lineage>
        <taxon>Bacteria</taxon>
        <taxon>Bacillati</taxon>
        <taxon>Actinomycetota</taxon>
        <taxon>Actinomycetes</taxon>
        <taxon>Micromonosporales</taxon>
        <taxon>Micromonosporaceae</taxon>
        <taxon>Dactylosporangium</taxon>
    </lineage>
</organism>
<dbReference type="AlphaFoldDB" id="A0A9Q9IBM8"/>
<dbReference type="SUPFAM" id="SSF63829">
    <property type="entry name" value="Calcium-dependent phosphotriesterase"/>
    <property type="match status" value="1"/>
</dbReference>
<feature type="signal peptide" evidence="1">
    <location>
        <begin position="1"/>
        <end position="26"/>
    </location>
</feature>
<evidence type="ECO:0000313" key="3">
    <source>
        <dbReference type="Proteomes" id="UP001058003"/>
    </source>
</evidence>
<accession>A0A9Q9IBM8</accession>
<dbReference type="Proteomes" id="UP001058003">
    <property type="component" value="Chromosome"/>
</dbReference>
<proteinExistence type="predicted"/>
<dbReference type="RefSeq" id="WP_033362934.1">
    <property type="nucleotide sequence ID" value="NZ_CP073767.1"/>
</dbReference>
<protein>
    <submittedName>
        <fullName evidence="2">Superoxide dismutase</fullName>
    </submittedName>
</protein>
<name>A0A9Q9IBM8_9ACTN</name>
<sequence length="309" mass="32564">MSKYLRVTAILTVAVATALVSAPAHASNGPQATPLPATIDLPDGFQPEGIATGPGPFAYFGSRADGRIYRADLITGTGAVISPAVGTPSLGLKTDRRGRLFVAGGTAGNARVIDVRTGAVLRSYQFATAPTFVNDVVLTERAAYFTDSNKAVIYAVPIGRHGELSATFRTLPLSGDFVLNPDGLNLNGITVTPDGRALVAVQSSTGFLFRIDPATGVTDRVGDLVFVNGDGLLTVGRTLYVVQNRDNRLNTVRLSRDGRDGTLRGTVTDPRFDVPTTVAKFGDRLYLPNARFTTPPTPTTPYTAVAVRG</sequence>
<evidence type="ECO:0000256" key="1">
    <source>
        <dbReference type="SAM" id="SignalP"/>
    </source>
</evidence>